<evidence type="ECO:0000256" key="3">
    <source>
        <dbReference type="SAM" id="SignalP"/>
    </source>
</evidence>
<dbReference type="RefSeq" id="WP_036619365.1">
    <property type="nucleotide sequence ID" value="NZ_CP086393.1"/>
</dbReference>
<dbReference type="SUPFAM" id="SSF49363">
    <property type="entry name" value="Purple acid phosphatase, N-terminal domain"/>
    <property type="match status" value="1"/>
</dbReference>
<evidence type="ECO:0000256" key="1">
    <source>
        <dbReference type="ARBA" id="ARBA00022729"/>
    </source>
</evidence>
<protein>
    <recommendedName>
        <fullName evidence="4">SLH domain-containing protein</fullName>
    </recommendedName>
</protein>
<dbReference type="SUPFAM" id="SSF56300">
    <property type="entry name" value="Metallo-dependent phosphatases"/>
    <property type="match status" value="1"/>
</dbReference>
<feature type="domain" description="SLH" evidence="4">
    <location>
        <begin position="1997"/>
        <end position="2056"/>
    </location>
</feature>
<sequence>MGIIEKSGRRTLIMLLIAAVLLSCFPMGAARAEEMKAAPFGQVLDERKMEIGPDAHYTWYDMKLPQGLEKVHFVEFDPRNPALELQPGKTEGKVYGMQGVTKMANDADRSGNRVIAAINADFYDMSTGVPLGLFMGDGEILTSPPDDWFAFGMKSDGTTIYGASPRLDRTLNINGNTVPIHHINRMRFNSEALILYTPSFYTSTMTNDLGDEVELEVLDGAVKSGETMRLRVAAIHKDQGNTPLAEGKVVLSASGSYRELLSGLKIDDEITASFAFEEAWGDVKMAVGGQHLLVKDGVPMSDPDRELYPRVAIGTKADGTVVMLEVDGRAPGFSEGVSFQDLALMLKDMGIVDALLLDGGGSATFVARLPGEPTRKILNRPSDGAERKTANGILLVNKAPESAASKLVVQPNLERVLIGSSFRFNTAAVDEYAHPAPFAGSPNWSVDASVGSIDESGLFTAGNTPGMADISVTAGGLAGSGQVEVVDELSELKFPDAVRTFTSGAQQTLSVTALRNGQVIQADNRMFEWRVEGPIGSIDENGTFTATTETEQSGRIIASYRGIEVSMDVHVGLPPVILEDFENGLDRYLPSAGDRYTLAGVSEETNEDFVRFGNKSAKLEYDFTGTIGTSGAYIKAKSADDYIEIPGYPEKISMWVYGDGKKHWLRAQMFDANGGNIPINFVEETVGVDFTGWRYLEAEVPQGRPLPLKLAMPVRYMETKNDNKDAGAIYIDQIRALYGPANDDLDAPLIKDVSPADGNTIDTNTPKIQAFGEDYGYDPAVHPGTTLIDPDKIRLYVDGELVQHTLYPPKGQIHYTPAIPLTDGVHAAKLKIRDLSGNQTEKEWTFTVDTGAPKIEYDGPASVYAGNSYTLGVRAVKAAGIHEGFIEFGFDPAKAEDLQVAASEKLTETQLRSAIEPESGTVRIDFNGLEASGLTDHEPLAQIRFKVKPAASDTHRIAFRSGAIKLKDQGDTSFRLYGLPVESEIRHHLRLAWDENGVIQGGATTIQVTDEAGAAVEDATVTADGTELGVTDASGKLETNDLTDGLKEYELQAVKGNFYSPVLKFKVSPLAGNPVPNNISVTMGADPSSSRAFTWHTHPDVKETVVEIAKKSEFIDFSQPNVFKVIGSDYLFNTWDIGTVRVHKAVADNLDPGTEYVYRVGDGAGNTSSQGTFRTAAASGDAFEFLYFADSQATNASGFKLWGDIAKKAAAEHPDSSFMVHAGDMVEDGYKENEWNMWFGAAQQTLLNSTIVSVVGNHEVTGPKKNDYFLAHFNHPQNGIDSLKGSNYSFDYLNAHFAVLNSEYDFEKQREWLREDLASTGKTWKIVIFHRGAYGSIYDSEHIRNAWTPVLDEFRVDLALNGHDHVYMRTHPMKGNKPVGEGEGTTYVVAGSTGPKFYQVVPREWQKITDGEEVQMYASIKIDGDELSFAAKTITDRIVDRFTLAKAAPQSVVLDRTEAKIQVGGSIKLNATVLPEHANNKSVTWSVYSSSGDNVVTVDADGLVTAHESGTAVVRASTVTQAVYADSVVEVVPPSPGAELAAIELRGRDKLYVGETDQTVTEAVYDDGSRRQVVEGVQYASSRPEVATIDAAGVIRALSEGTTVISAEFAGMSGQYTLIIEGQKPDVKLERLEMDLRRNMTEGETQTARLTGTYSDGTSVSLTDGVEFSSSHPAVAAVNTAGVVRAVREGQTVITATYENHTASVEVTVGRDRLTGGRGKSSNKSNNTPAPPTAPASPPTSETPGRFVVKPEQFSGQEAVNGQIELRFEGVLRELILPGNAGELLESNALFVQAGNMAVSIPSGVIRSLISLAKTEHPENSTIVLKAHALQAEEAKILLRNASVLSGAGIEAASDVMDFSLSLNSKEGDTVWLTRFNEPIEIFLPANPDADRNLTGIYGFAGDGSLEYLGGVWKDKFLTALLNQAGRYAVLEYTKSFTDLPDGHWAASEIMHLAAKHLVEGVSGDKFQPGRQVTRAEFASMLVRLLDLQGTGADAGFADVAPDKWYADEVALAAQAGIVTGTGAASFAPDAPITRQEMAVMIVRAYEYGSGQPAQPGTESGFTDIASAPQWAKAAINVARSLGLVEGRTDVSFGPEEYGTRAESAKLIYNLMETMGDHGG</sequence>
<dbReference type="InterPro" id="IPR004843">
    <property type="entry name" value="Calcineurin-like_PHP"/>
</dbReference>
<dbReference type="Pfam" id="PF00149">
    <property type="entry name" value="Metallophos"/>
    <property type="match status" value="1"/>
</dbReference>
<reference evidence="5 6" key="1">
    <citation type="submission" date="2014-04" db="EMBL/GenBank/DDBJ databases">
        <authorList>
            <person name="Bishop-Lilly K.A."/>
            <person name="Broomall S.M."/>
            <person name="Chain P.S."/>
            <person name="Chertkov O."/>
            <person name="Coyne S.R."/>
            <person name="Daligault H.E."/>
            <person name="Davenport K.W."/>
            <person name="Erkkila T."/>
            <person name="Frey K.G."/>
            <person name="Gibbons H.S."/>
            <person name="Gu W."/>
            <person name="Jaissle J."/>
            <person name="Johnson S.L."/>
            <person name="Koroleva G.I."/>
            <person name="Ladner J.T."/>
            <person name="Lo C.-C."/>
            <person name="Minogue T.D."/>
            <person name="Munk C."/>
            <person name="Palacios G.F."/>
            <person name="Redden C.L."/>
            <person name="Rosenzweig C.N."/>
            <person name="Scholz M.B."/>
            <person name="Teshima H."/>
            <person name="Xu Y."/>
        </authorList>
    </citation>
    <scope>NUCLEOTIDE SEQUENCE [LARGE SCALE GENOMIC DNA]</scope>
    <source>
        <strain evidence="5 6">8244</strain>
    </source>
</reference>
<organism evidence="5 6">
    <name type="scientific">Paenibacillus macerans</name>
    <name type="common">Bacillus macerans</name>
    <dbReference type="NCBI Taxonomy" id="44252"/>
    <lineage>
        <taxon>Bacteria</taxon>
        <taxon>Bacillati</taxon>
        <taxon>Bacillota</taxon>
        <taxon>Bacilli</taxon>
        <taxon>Bacillales</taxon>
        <taxon>Paenibacillaceae</taxon>
        <taxon>Paenibacillus</taxon>
    </lineage>
</organism>
<dbReference type="Gene3D" id="2.60.40.680">
    <property type="match status" value="1"/>
</dbReference>
<feature type="domain" description="SLH" evidence="4">
    <location>
        <begin position="1933"/>
        <end position="1996"/>
    </location>
</feature>
<feature type="chain" id="PRO_5001867798" description="SLH domain-containing protein" evidence="3">
    <location>
        <begin position="33"/>
        <end position="2120"/>
    </location>
</feature>
<dbReference type="Pfam" id="PF00395">
    <property type="entry name" value="SLH"/>
    <property type="match status" value="3"/>
</dbReference>
<accession>A0A090ZBS0</accession>
<evidence type="ECO:0000313" key="6">
    <source>
        <dbReference type="Proteomes" id="UP000029278"/>
    </source>
</evidence>
<evidence type="ECO:0000313" key="5">
    <source>
        <dbReference type="EMBL" id="KFN07868.1"/>
    </source>
</evidence>
<dbReference type="SMART" id="SM00635">
    <property type="entry name" value="BID_2"/>
    <property type="match status" value="3"/>
</dbReference>
<gene>
    <name evidence="5" type="ORF">DJ90_3864</name>
</gene>
<dbReference type="PANTHER" id="PTHR22953">
    <property type="entry name" value="ACID PHOSPHATASE RELATED"/>
    <property type="match status" value="1"/>
</dbReference>
<dbReference type="HOGENOM" id="CLU_233131_0_0_9"/>
<dbReference type="Pfam" id="PF16656">
    <property type="entry name" value="Pur_ac_phosph_N"/>
    <property type="match status" value="1"/>
</dbReference>
<feature type="compositionally biased region" description="Pro residues" evidence="2">
    <location>
        <begin position="1729"/>
        <end position="1738"/>
    </location>
</feature>
<dbReference type="InterPro" id="IPR003343">
    <property type="entry name" value="Big_2"/>
</dbReference>
<dbReference type="Gene3D" id="3.60.21.10">
    <property type="match status" value="1"/>
</dbReference>
<dbReference type="Gene3D" id="2.60.40.380">
    <property type="entry name" value="Purple acid phosphatase-like, N-terminal"/>
    <property type="match status" value="1"/>
</dbReference>
<dbReference type="SUPFAM" id="SSF49373">
    <property type="entry name" value="Invasin/intimin cell-adhesion fragments"/>
    <property type="match status" value="3"/>
</dbReference>
<dbReference type="PANTHER" id="PTHR22953:SF153">
    <property type="entry name" value="PURPLE ACID PHOSPHATASE"/>
    <property type="match status" value="1"/>
</dbReference>
<dbReference type="Gene3D" id="2.60.40.1080">
    <property type="match status" value="3"/>
</dbReference>
<dbReference type="GO" id="GO:0003993">
    <property type="term" value="F:acid phosphatase activity"/>
    <property type="evidence" value="ECO:0007669"/>
    <property type="project" value="InterPro"/>
</dbReference>
<dbReference type="PROSITE" id="PS51272">
    <property type="entry name" value="SLH"/>
    <property type="match status" value="3"/>
</dbReference>
<name>A0A090ZBS0_PAEMA</name>
<dbReference type="PROSITE" id="PS51257">
    <property type="entry name" value="PROKAR_LIPOPROTEIN"/>
    <property type="match status" value="1"/>
</dbReference>
<dbReference type="Gene3D" id="2.60.40.10">
    <property type="entry name" value="Immunoglobulins"/>
    <property type="match status" value="1"/>
</dbReference>
<dbReference type="OrthoDB" id="9809781at2"/>
<dbReference type="Proteomes" id="UP000029278">
    <property type="component" value="Unassembled WGS sequence"/>
</dbReference>
<dbReference type="InterPro" id="IPR001119">
    <property type="entry name" value="SLH_dom"/>
</dbReference>
<dbReference type="GO" id="GO:0046872">
    <property type="term" value="F:metal ion binding"/>
    <property type="evidence" value="ECO:0007669"/>
    <property type="project" value="InterPro"/>
</dbReference>
<dbReference type="InterPro" id="IPR029052">
    <property type="entry name" value="Metallo-depent_PP-like"/>
</dbReference>
<feature type="region of interest" description="Disordered" evidence="2">
    <location>
        <begin position="1705"/>
        <end position="1746"/>
    </location>
</feature>
<dbReference type="InterPro" id="IPR013783">
    <property type="entry name" value="Ig-like_fold"/>
</dbReference>
<dbReference type="InterPro" id="IPR039331">
    <property type="entry name" value="PAPs-like"/>
</dbReference>
<dbReference type="EMBL" id="JMQA01000031">
    <property type="protein sequence ID" value="KFN07868.1"/>
    <property type="molecule type" value="Genomic_DNA"/>
</dbReference>
<dbReference type="Pfam" id="PF02368">
    <property type="entry name" value="Big_2"/>
    <property type="match status" value="1"/>
</dbReference>
<dbReference type="PATRIC" id="fig|44252.3.peg.3683"/>
<dbReference type="GeneID" id="77011164"/>
<dbReference type="InterPro" id="IPR008964">
    <property type="entry name" value="Invasin/intimin_cell_adhesion"/>
</dbReference>
<dbReference type="Pfam" id="PF09992">
    <property type="entry name" value="NAGPA"/>
    <property type="match status" value="1"/>
</dbReference>
<dbReference type="Gene3D" id="2.60.120.430">
    <property type="entry name" value="Galactose-binding lectin"/>
    <property type="match status" value="1"/>
</dbReference>
<feature type="signal peptide" evidence="3">
    <location>
        <begin position="1"/>
        <end position="32"/>
    </location>
</feature>
<comment type="caution">
    <text evidence="5">The sequence shown here is derived from an EMBL/GenBank/DDBJ whole genome shotgun (WGS) entry which is preliminary data.</text>
</comment>
<feature type="domain" description="SLH" evidence="4">
    <location>
        <begin position="2059"/>
        <end position="2120"/>
    </location>
</feature>
<evidence type="ECO:0000259" key="4">
    <source>
        <dbReference type="PROSITE" id="PS51272"/>
    </source>
</evidence>
<proteinExistence type="predicted"/>
<dbReference type="STRING" id="44252.DJ90_3864"/>
<dbReference type="InterPro" id="IPR008963">
    <property type="entry name" value="Purple_acid_Pase-like_N"/>
</dbReference>
<keyword evidence="6" id="KW-1185">Reference proteome</keyword>
<keyword evidence="1 3" id="KW-0732">Signal</keyword>
<dbReference type="InterPro" id="IPR018711">
    <property type="entry name" value="NAGPA"/>
</dbReference>
<evidence type="ECO:0000256" key="2">
    <source>
        <dbReference type="SAM" id="MobiDB-lite"/>
    </source>
</evidence>
<dbReference type="InterPro" id="IPR015914">
    <property type="entry name" value="PAPs_N"/>
</dbReference>